<accession>A0A9Q3QDF4</accession>
<organism evidence="1 2">
    <name type="scientific">Austropuccinia psidii MF-1</name>
    <dbReference type="NCBI Taxonomy" id="1389203"/>
    <lineage>
        <taxon>Eukaryota</taxon>
        <taxon>Fungi</taxon>
        <taxon>Dikarya</taxon>
        <taxon>Basidiomycota</taxon>
        <taxon>Pucciniomycotina</taxon>
        <taxon>Pucciniomycetes</taxon>
        <taxon>Pucciniales</taxon>
        <taxon>Sphaerophragmiaceae</taxon>
        <taxon>Austropuccinia</taxon>
    </lineage>
</organism>
<reference evidence="1" key="1">
    <citation type="submission" date="2021-03" db="EMBL/GenBank/DDBJ databases">
        <title>Draft genome sequence of rust myrtle Austropuccinia psidii MF-1, a brazilian biotype.</title>
        <authorList>
            <person name="Quecine M.C."/>
            <person name="Pachon D.M.R."/>
            <person name="Bonatelli M.L."/>
            <person name="Correr F.H."/>
            <person name="Franceschini L.M."/>
            <person name="Leite T.F."/>
            <person name="Margarido G.R.A."/>
            <person name="Almeida C.A."/>
            <person name="Ferrarezi J.A."/>
            <person name="Labate C.A."/>
        </authorList>
    </citation>
    <scope>NUCLEOTIDE SEQUENCE</scope>
    <source>
        <strain evidence="1">MF-1</strain>
    </source>
</reference>
<dbReference type="Proteomes" id="UP000765509">
    <property type="component" value="Unassembled WGS sequence"/>
</dbReference>
<gene>
    <name evidence="1" type="ORF">O181_131637</name>
</gene>
<dbReference type="EMBL" id="AVOT02145648">
    <property type="protein sequence ID" value="MBW0591922.1"/>
    <property type="molecule type" value="Genomic_DNA"/>
</dbReference>
<evidence type="ECO:0000313" key="2">
    <source>
        <dbReference type="Proteomes" id="UP000765509"/>
    </source>
</evidence>
<dbReference type="AlphaFoldDB" id="A0A9Q3QDF4"/>
<keyword evidence="2" id="KW-1185">Reference proteome</keyword>
<name>A0A9Q3QDF4_9BASI</name>
<comment type="caution">
    <text evidence="1">The sequence shown here is derived from an EMBL/GenBank/DDBJ whole genome shotgun (WGS) entry which is preliminary data.</text>
</comment>
<evidence type="ECO:0000313" key="1">
    <source>
        <dbReference type="EMBL" id="MBW0591922.1"/>
    </source>
</evidence>
<proteinExistence type="predicted"/>
<protein>
    <submittedName>
        <fullName evidence="1">Uncharacterized protein</fullName>
    </submittedName>
</protein>
<sequence>MDEHLRKSLFLRTWEFQDWFNLQDFEMKNGKITKIPRGYIINNSTWDCHWEGPLIPAILSLKGGSTQLKTEDWSSLFQECLFKSLKREKLRGEVFIKQELVKKILGQRN</sequence>